<evidence type="ECO:0000256" key="7">
    <source>
        <dbReference type="ARBA" id="ARBA00022692"/>
    </source>
</evidence>
<dbReference type="Pfam" id="PF00672">
    <property type="entry name" value="HAMP"/>
    <property type="match status" value="1"/>
</dbReference>
<feature type="domain" description="Histidine kinase" evidence="12">
    <location>
        <begin position="558"/>
        <end position="776"/>
    </location>
</feature>
<evidence type="ECO:0000259" key="12">
    <source>
        <dbReference type="PROSITE" id="PS50109"/>
    </source>
</evidence>
<dbReference type="EC" id="2.7.13.3" evidence="3"/>
<dbReference type="InterPro" id="IPR003594">
    <property type="entry name" value="HATPase_dom"/>
</dbReference>
<dbReference type="Gene3D" id="3.30.450.20">
    <property type="entry name" value="PAS domain"/>
    <property type="match status" value="1"/>
</dbReference>
<name>A0ABZ0HQA7_9HYPH</name>
<dbReference type="SMART" id="SM00387">
    <property type="entry name" value="HATPase_c"/>
    <property type="match status" value="1"/>
</dbReference>
<sequence>MAFRINPFRRRSLFSKYVASFVGLVVFVLMISSAIDMWITYRNTKNMLLRGQSDKAEAAAHRVEQFIVELEREISWATRASAVTLDQRREDYGFILEHNPAIAEIMQLDGSGRELLRVSRASVTVGGGDDWSLTEAFRNAQHDVAWFGPLTSSPTGPHMLMSMAHAGENAGVTVADIELKFLSDILNGVPAGAGVSAYITAADGKLIAHTDASLAPRNLDLSGLPQVAALKKSNARVDIGETLDQQSVLTATATSPRMNWLLFVEQPLSEAYRPVYDLLIRLSWLFTLGLALCVGAGMLLARRMAVPIKALQIGASRLAAGDFNQEIQVHTGDEIEILANEFNHMARQLREFYARLEQKVEDRTRDLAQLVRELRALEEIGRALASSLELEEVLATILTRAVELTEADGGAIYSFDRERKAFRLAEAHGLDPSFVNALREVNLTRLDGLLGEAAQHGGAVQIPEIAEADGFPLKAATLAAGFRSALVVPLIGSDGVLGALLVERRAPGRFAANKISLMQTFAHQSVLAMRNAQLFRQAEENGRQLAIANEHQSRFFANMSHELRTPLNAILGYAELLEDGLYGELPERAKHVLERVRSNGSHLLGLINDVLDLSKLEAGELSLALDEYSMRNVIEQVVGTAYSLAHAKGLSITQDIAESLPRGRGDERRLTQVLLNIVSNAIKFTDAGGVTIRAHATAENFELVVEDTGPGVAPEDQARIFEAFQQGDNTSTRRQDGAGLGLSISKRFIEMHGGAIKVASTLGVGSTFSIVLPIRVDQQKAAA</sequence>
<evidence type="ECO:0000259" key="13">
    <source>
        <dbReference type="PROSITE" id="PS50885"/>
    </source>
</evidence>
<dbReference type="Gene3D" id="1.10.8.500">
    <property type="entry name" value="HAMP domain in histidine kinase"/>
    <property type="match status" value="1"/>
</dbReference>
<dbReference type="CDD" id="cd00082">
    <property type="entry name" value="HisKA"/>
    <property type="match status" value="1"/>
</dbReference>
<dbReference type="InterPro" id="IPR029016">
    <property type="entry name" value="GAF-like_dom_sf"/>
</dbReference>
<dbReference type="InterPro" id="IPR036890">
    <property type="entry name" value="HATPase_C_sf"/>
</dbReference>
<proteinExistence type="predicted"/>
<protein>
    <recommendedName>
        <fullName evidence="3">histidine kinase</fullName>
        <ecNumber evidence="3">2.7.13.3</ecNumber>
    </recommendedName>
</protein>
<dbReference type="Gene3D" id="3.30.450.40">
    <property type="match status" value="1"/>
</dbReference>
<keyword evidence="10" id="KW-0472">Membrane</keyword>
<keyword evidence="15" id="KW-1185">Reference proteome</keyword>
<dbReference type="SUPFAM" id="SSF55781">
    <property type="entry name" value="GAF domain-like"/>
    <property type="match status" value="1"/>
</dbReference>
<dbReference type="SMART" id="SM00304">
    <property type="entry name" value="HAMP"/>
    <property type="match status" value="1"/>
</dbReference>
<keyword evidence="5" id="KW-0597">Phosphoprotein</keyword>
<dbReference type="CDD" id="cd16922">
    <property type="entry name" value="HATPase_EvgS-ArcB-TorS-like"/>
    <property type="match status" value="1"/>
</dbReference>
<dbReference type="InterPro" id="IPR005467">
    <property type="entry name" value="His_kinase_dom"/>
</dbReference>
<dbReference type="InterPro" id="IPR003660">
    <property type="entry name" value="HAMP_dom"/>
</dbReference>
<dbReference type="Proteomes" id="UP001626536">
    <property type="component" value="Chromosome"/>
</dbReference>
<feature type="domain" description="HAMP" evidence="13">
    <location>
        <begin position="302"/>
        <end position="354"/>
    </location>
</feature>
<evidence type="ECO:0000256" key="4">
    <source>
        <dbReference type="ARBA" id="ARBA00022475"/>
    </source>
</evidence>
<dbReference type="SMART" id="SM00065">
    <property type="entry name" value="GAF"/>
    <property type="match status" value="1"/>
</dbReference>
<dbReference type="SUPFAM" id="SSF55874">
    <property type="entry name" value="ATPase domain of HSP90 chaperone/DNA topoisomerase II/histidine kinase"/>
    <property type="match status" value="1"/>
</dbReference>
<evidence type="ECO:0000256" key="1">
    <source>
        <dbReference type="ARBA" id="ARBA00000085"/>
    </source>
</evidence>
<gene>
    <name evidence="14" type="ORF">RZS28_14300</name>
</gene>
<dbReference type="Pfam" id="PF13185">
    <property type="entry name" value="GAF_2"/>
    <property type="match status" value="1"/>
</dbReference>
<evidence type="ECO:0000256" key="3">
    <source>
        <dbReference type="ARBA" id="ARBA00012438"/>
    </source>
</evidence>
<evidence type="ECO:0000256" key="10">
    <source>
        <dbReference type="ARBA" id="ARBA00023136"/>
    </source>
</evidence>
<dbReference type="PROSITE" id="PS50885">
    <property type="entry name" value="HAMP"/>
    <property type="match status" value="1"/>
</dbReference>
<dbReference type="Pfam" id="PF02518">
    <property type="entry name" value="HATPase_c"/>
    <property type="match status" value="1"/>
</dbReference>
<dbReference type="SUPFAM" id="SSF47384">
    <property type="entry name" value="Homodimeric domain of signal transducing histidine kinase"/>
    <property type="match status" value="1"/>
</dbReference>
<feature type="coiled-coil region" evidence="11">
    <location>
        <begin position="353"/>
        <end position="380"/>
    </location>
</feature>
<organism evidence="14 15">
    <name type="scientific">Methylocapsa polymorpha</name>
    <dbReference type="NCBI Taxonomy" id="3080828"/>
    <lineage>
        <taxon>Bacteria</taxon>
        <taxon>Pseudomonadati</taxon>
        <taxon>Pseudomonadota</taxon>
        <taxon>Alphaproteobacteria</taxon>
        <taxon>Hyphomicrobiales</taxon>
        <taxon>Beijerinckiaceae</taxon>
        <taxon>Methylocapsa</taxon>
    </lineage>
</organism>
<dbReference type="InterPro" id="IPR036097">
    <property type="entry name" value="HisK_dim/P_sf"/>
</dbReference>
<dbReference type="InterPro" id="IPR003018">
    <property type="entry name" value="GAF"/>
</dbReference>
<comment type="catalytic activity">
    <reaction evidence="1">
        <text>ATP + protein L-histidine = ADP + protein N-phospho-L-histidine.</text>
        <dbReference type="EC" id="2.7.13.3"/>
    </reaction>
</comment>
<keyword evidence="4" id="KW-1003">Cell membrane</keyword>
<dbReference type="SUPFAM" id="SSF158472">
    <property type="entry name" value="HAMP domain-like"/>
    <property type="match status" value="1"/>
</dbReference>
<dbReference type="CDD" id="cd06225">
    <property type="entry name" value="HAMP"/>
    <property type="match status" value="1"/>
</dbReference>
<evidence type="ECO:0000256" key="8">
    <source>
        <dbReference type="ARBA" id="ARBA00022777"/>
    </source>
</evidence>
<keyword evidence="14" id="KW-0067">ATP-binding</keyword>
<dbReference type="EMBL" id="CP136862">
    <property type="protein sequence ID" value="WOJ88967.1"/>
    <property type="molecule type" value="Genomic_DNA"/>
</dbReference>
<evidence type="ECO:0000256" key="5">
    <source>
        <dbReference type="ARBA" id="ARBA00022553"/>
    </source>
</evidence>
<dbReference type="Pfam" id="PF02743">
    <property type="entry name" value="dCache_1"/>
    <property type="match status" value="1"/>
</dbReference>
<evidence type="ECO:0000256" key="11">
    <source>
        <dbReference type="SAM" id="Coils"/>
    </source>
</evidence>
<comment type="subcellular location">
    <subcellularLocation>
        <location evidence="2">Cell membrane</location>
        <topology evidence="2">Multi-pass membrane protein</topology>
    </subcellularLocation>
</comment>
<dbReference type="SMART" id="SM00388">
    <property type="entry name" value="HisKA"/>
    <property type="match status" value="1"/>
</dbReference>
<evidence type="ECO:0000256" key="6">
    <source>
        <dbReference type="ARBA" id="ARBA00022679"/>
    </source>
</evidence>
<keyword evidence="9" id="KW-1133">Transmembrane helix</keyword>
<dbReference type="PROSITE" id="PS50109">
    <property type="entry name" value="HIS_KIN"/>
    <property type="match status" value="1"/>
</dbReference>
<dbReference type="InterPro" id="IPR033479">
    <property type="entry name" value="dCache_1"/>
</dbReference>
<dbReference type="InterPro" id="IPR003661">
    <property type="entry name" value="HisK_dim/P_dom"/>
</dbReference>
<keyword evidence="11" id="KW-0175">Coiled coil</keyword>
<evidence type="ECO:0000256" key="2">
    <source>
        <dbReference type="ARBA" id="ARBA00004651"/>
    </source>
</evidence>
<accession>A0ABZ0HQA7</accession>
<reference evidence="14 15" key="1">
    <citation type="submission" date="2023-10" db="EMBL/GenBank/DDBJ databases">
        <title>Novel methanotroph of the genus Methylocapsa from a subarctic wetland.</title>
        <authorList>
            <person name="Belova S.E."/>
            <person name="Oshkin I.Y."/>
            <person name="Miroshnikov K."/>
            <person name="Dedysh S.N."/>
        </authorList>
    </citation>
    <scope>NUCLEOTIDE SEQUENCE [LARGE SCALE GENOMIC DNA]</scope>
    <source>
        <strain evidence="14 15">RX1</strain>
    </source>
</reference>
<dbReference type="Gene3D" id="1.10.287.130">
    <property type="match status" value="1"/>
</dbReference>
<dbReference type="CDD" id="cd18774">
    <property type="entry name" value="PDC2_HK_sensor"/>
    <property type="match status" value="1"/>
</dbReference>
<evidence type="ECO:0000256" key="9">
    <source>
        <dbReference type="ARBA" id="ARBA00022989"/>
    </source>
</evidence>
<dbReference type="Pfam" id="PF00512">
    <property type="entry name" value="HisKA"/>
    <property type="match status" value="1"/>
</dbReference>
<dbReference type="RefSeq" id="WP_407338405.1">
    <property type="nucleotide sequence ID" value="NZ_CP136862.1"/>
</dbReference>
<keyword evidence="14" id="KW-0547">Nucleotide-binding</keyword>
<dbReference type="InterPro" id="IPR004358">
    <property type="entry name" value="Sig_transdc_His_kin-like_C"/>
</dbReference>
<evidence type="ECO:0000313" key="14">
    <source>
        <dbReference type="EMBL" id="WOJ88967.1"/>
    </source>
</evidence>
<dbReference type="PRINTS" id="PR00344">
    <property type="entry name" value="BCTRLSENSOR"/>
</dbReference>
<dbReference type="Gene3D" id="3.30.565.10">
    <property type="entry name" value="Histidine kinase-like ATPase, C-terminal domain"/>
    <property type="match status" value="1"/>
</dbReference>
<dbReference type="GO" id="GO:0005524">
    <property type="term" value="F:ATP binding"/>
    <property type="evidence" value="ECO:0007669"/>
    <property type="project" value="UniProtKB-KW"/>
</dbReference>
<keyword evidence="8" id="KW-0418">Kinase</keyword>
<dbReference type="PANTHER" id="PTHR43047">
    <property type="entry name" value="TWO-COMPONENT HISTIDINE PROTEIN KINASE"/>
    <property type="match status" value="1"/>
</dbReference>
<keyword evidence="6" id="KW-0808">Transferase</keyword>
<evidence type="ECO:0000313" key="15">
    <source>
        <dbReference type="Proteomes" id="UP001626536"/>
    </source>
</evidence>
<keyword evidence="7" id="KW-0812">Transmembrane</keyword>